<dbReference type="AlphaFoldDB" id="A0A936ZW93"/>
<evidence type="ECO:0000313" key="2">
    <source>
        <dbReference type="EMBL" id="MBL0683093.1"/>
    </source>
</evidence>
<evidence type="ECO:0000259" key="1">
    <source>
        <dbReference type="Pfam" id="PF14300"/>
    </source>
</evidence>
<comment type="caution">
    <text evidence="2">The sequence shown here is derived from an EMBL/GenBank/DDBJ whole genome shotgun (WGS) entry which is preliminary data.</text>
</comment>
<evidence type="ECO:0000313" key="3">
    <source>
        <dbReference type="Proteomes" id="UP000651057"/>
    </source>
</evidence>
<dbReference type="Gene3D" id="1.20.1420.60">
    <property type="match status" value="1"/>
</dbReference>
<protein>
    <recommendedName>
        <fullName evidence="1">DNA mimic protein DMP19 C-terminal domain-containing protein</fullName>
    </recommendedName>
</protein>
<organism evidence="2 3">
    <name type="scientific">Aquimarina mytili</name>
    <dbReference type="NCBI Taxonomy" id="874423"/>
    <lineage>
        <taxon>Bacteria</taxon>
        <taxon>Pseudomonadati</taxon>
        <taxon>Bacteroidota</taxon>
        <taxon>Flavobacteriia</taxon>
        <taxon>Flavobacteriales</taxon>
        <taxon>Flavobacteriaceae</taxon>
        <taxon>Aquimarina</taxon>
    </lineage>
</organism>
<sequence>MNRKIKYSITDLKKWDDEKVIAMISEKAEELQLGLFGENLSIASEAMVEFNAVWNLQECVNQDGFDFFFLSYGIDYGKIAVKGFERIGAGEYKKVTQVAMEDYKNVDYTNITEPHGEICLVSSDFYDLTGLEFFLIKYIRKNYEEFVIK</sequence>
<gene>
    <name evidence="2" type="ORF">JJQ60_06175</name>
</gene>
<dbReference type="RefSeq" id="WP_201917756.1">
    <property type="nucleotide sequence ID" value="NZ_BAABAX010000023.1"/>
</dbReference>
<feature type="domain" description="DNA mimic protein DMP19 C-terminal" evidence="1">
    <location>
        <begin position="49"/>
        <end position="142"/>
    </location>
</feature>
<name>A0A936ZW93_9FLAO</name>
<accession>A0A936ZW93</accession>
<keyword evidence="3" id="KW-1185">Reference proteome</keyword>
<reference evidence="2" key="1">
    <citation type="submission" date="2021-01" db="EMBL/GenBank/DDBJ databases">
        <authorList>
            <person name="Zhong Y.L."/>
        </authorList>
    </citation>
    <scope>NUCLEOTIDE SEQUENCE</scope>
    <source>
        <strain evidence="2">KCTC 23302</strain>
    </source>
</reference>
<dbReference type="Pfam" id="PF14300">
    <property type="entry name" value="DMP19"/>
    <property type="match status" value="1"/>
</dbReference>
<dbReference type="InterPro" id="IPR025402">
    <property type="entry name" value="DMP19_C"/>
</dbReference>
<proteinExistence type="predicted"/>
<dbReference type="EMBL" id="JAERQJ010000002">
    <property type="protein sequence ID" value="MBL0683093.1"/>
    <property type="molecule type" value="Genomic_DNA"/>
</dbReference>
<dbReference type="Proteomes" id="UP000651057">
    <property type="component" value="Unassembled WGS sequence"/>
</dbReference>